<feature type="transmembrane region" description="Helical" evidence="1">
    <location>
        <begin position="981"/>
        <end position="1000"/>
    </location>
</feature>
<dbReference type="SUPFAM" id="SSF82693">
    <property type="entry name" value="Multidrug efflux transporter AcrB pore domain, PN1, PN2, PC1 and PC2 subdomains"/>
    <property type="match status" value="2"/>
</dbReference>
<gene>
    <name evidence="2" type="primary">mdtB_1</name>
    <name evidence="2" type="ORF">V22_16810</name>
</gene>
<dbReference type="GO" id="GO:0042910">
    <property type="term" value="F:xenobiotic transmembrane transporter activity"/>
    <property type="evidence" value="ECO:0007669"/>
    <property type="project" value="TreeGrafter"/>
</dbReference>
<dbReference type="SUPFAM" id="SSF82866">
    <property type="entry name" value="Multidrug efflux transporter AcrB transmembrane domain"/>
    <property type="match status" value="2"/>
</dbReference>
<dbReference type="KEGG" id="chya:V22_16810"/>
<evidence type="ECO:0000313" key="2">
    <source>
        <dbReference type="EMBL" id="QDT64447.1"/>
    </source>
</evidence>
<dbReference type="InterPro" id="IPR001036">
    <property type="entry name" value="Acrflvin-R"/>
</dbReference>
<dbReference type="PANTHER" id="PTHR32063:SF33">
    <property type="entry name" value="RND SUPERFAMILY EFFLUX PUMP PERMEASE COMPONENT"/>
    <property type="match status" value="1"/>
</dbReference>
<dbReference type="GO" id="GO:0005886">
    <property type="term" value="C:plasma membrane"/>
    <property type="evidence" value="ECO:0007669"/>
    <property type="project" value="TreeGrafter"/>
</dbReference>
<keyword evidence="3" id="KW-1185">Reference proteome</keyword>
<keyword evidence="1" id="KW-0472">Membrane</keyword>
<feature type="transmembrane region" description="Helical" evidence="1">
    <location>
        <begin position="395"/>
        <end position="420"/>
    </location>
</feature>
<dbReference type="PRINTS" id="PR00702">
    <property type="entry name" value="ACRIFLAVINRP"/>
</dbReference>
<feature type="transmembrane region" description="Helical" evidence="1">
    <location>
        <begin position="1052"/>
        <end position="1071"/>
    </location>
</feature>
<dbReference type="Gene3D" id="3.30.2090.10">
    <property type="entry name" value="Multidrug efflux transporter AcrB TolC docking domain, DN and DC subdomains"/>
    <property type="match status" value="2"/>
</dbReference>
<dbReference type="Gene3D" id="3.30.70.1320">
    <property type="entry name" value="Multidrug efflux transporter AcrB pore domain like"/>
    <property type="match status" value="1"/>
</dbReference>
<accession>A0A517T7V2</accession>
<dbReference type="EMBL" id="CP036316">
    <property type="protein sequence ID" value="QDT64447.1"/>
    <property type="molecule type" value="Genomic_DNA"/>
</dbReference>
<proteinExistence type="predicted"/>
<dbReference type="AlphaFoldDB" id="A0A517T7V2"/>
<feature type="transmembrane region" description="Helical" evidence="1">
    <location>
        <begin position="513"/>
        <end position="535"/>
    </location>
</feature>
<feature type="transmembrane region" description="Helical" evidence="1">
    <location>
        <begin position="951"/>
        <end position="969"/>
    </location>
</feature>
<keyword evidence="1" id="KW-1133">Transmembrane helix</keyword>
<dbReference type="Gene3D" id="3.30.70.1440">
    <property type="entry name" value="Multidrug efflux transporter AcrB pore domain"/>
    <property type="match status" value="1"/>
</dbReference>
<feature type="transmembrane region" description="Helical" evidence="1">
    <location>
        <begin position="599"/>
        <end position="627"/>
    </location>
</feature>
<dbReference type="OrthoDB" id="9806532at2"/>
<organism evidence="2 3">
    <name type="scientific">Calycomorphotria hydatis</name>
    <dbReference type="NCBI Taxonomy" id="2528027"/>
    <lineage>
        <taxon>Bacteria</taxon>
        <taxon>Pseudomonadati</taxon>
        <taxon>Planctomycetota</taxon>
        <taxon>Planctomycetia</taxon>
        <taxon>Planctomycetales</taxon>
        <taxon>Planctomycetaceae</taxon>
        <taxon>Calycomorphotria</taxon>
    </lineage>
</organism>
<sequence length="1145" mass="126338">MKSIVSWALNNTPGMNTILVAILAVGALSMFTLRREVFPEFELEIVLITVPYPGADPEEISDSICEKIEEAVSGIEYVKEMTSIAQVGLGSVILELEADVPNVQKVLNEVRSEVDQAATFFPELAEDHEVKQLTMREAGIRVGIVVPQSASEYINDEARLEAEISLRSLTEEIRDELVQLPTVSQAEILGAKEYQIDVEMDESTLRRYGLSLQRVAEILRDENIKLPGGTLKGPSQDVLLKGDNRRKIGEEIAELPILTDQAGVVLTVEDLGTVKDGFADATSETYVNGLPGMVISVDRTKEEDILAMTDEVRQYVESKEMPPGYQLLTFDDRSVDVKDRIDLLVKNGLQGLILVFIALAVFLELRLAFWVALGIPISILGSCIFLMYGDQTLNMLSLFAFLMGLGILVDDAIVVGENIYAHREMGKTYWQAAVDGTAEVFPSVITAVTTTIVAMMPMLFVSGVMGKFIAVLPIALIACLLISLFESLFILPCHLAHEHEEGFLERLRRKMPLVVRWFVGAFFMALTVLCVWAILEEDIPSNLMMTGMLALAGMASAFLSMSILGVFGAAISVAGFITPRADRLLDNFLDRFYMPSLRWAIAHPSISISSAVFLFLITIGFVAAGFAPFNFFPKLDSKIVQATVRFPDGSPSNITREATELVEKSLQEINKRYVANGIEPVRFVRRTVGFVVGQSTTGQQSQSDGTHLGQVFVELVDTALRDVNSQEFVAAWREATPEIAGAESVVFESPSFGPAGKTIEFKLLASRSGVEQQEAAVEEIKDKLRTYAGVFDVDDDDQPGKAEIRVNLKPDALALGITQRQLTNAVRAAYYGEEVMRLQRGRHEVKLMVRFPREDRRNMSDFERIRVRTDDGLQRPITELATIEVGRGPSEINRVSQQRSITISADVDESIGNAGLIVTDLKNNFMPQIYEAYPGVSVKWKGQQEQQQESFQSLFIGLGVAMAVMYVLLTLEFRSYLQPAIILLIVPFGIVGAIWGHAFMGLPVTLFSLFGIVALTGVVVNDSIVLVDFINHRIDEDYALDTALVDAGRRRFRPVMLTSLTTICGLIPMLTETSFQAQILIPMACSLCFGLMLATILVVYMVPVIYGVYGRMTGRGMMTKVYEPSFNSLPAVEQDEEPSNMAGAV</sequence>
<feature type="transmembrane region" description="Helical" evidence="1">
    <location>
        <begin position="468"/>
        <end position="492"/>
    </location>
</feature>
<name>A0A517T7V2_9PLAN</name>
<dbReference type="RefSeq" id="WP_145261618.1">
    <property type="nucleotide sequence ID" value="NZ_CP036316.1"/>
</dbReference>
<feature type="transmembrane region" description="Helical" evidence="1">
    <location>
        <begin position="369"/>
        <end position="389"/>
    </location>
</feature>
<feature type="transmembrane region" description="Helical" evidence="1">
    <location>
        <begin position="555"/>
        <end position="578"/>
    </location>
</feature>
<dbReference type="SUPFAM" id="SSF82714">
    <property type="entry name" value="Multidrug efflux transporter AcrB TolC docking domain, DN and DC subdomains"/>
    <property type="match status" value="2"/>
</dbReference>
<dbReference type="Gene3D" id="1.20.1640.10">
    <property type="entry name" value="Multidrug efflux transporter AcrB transmembrane domain"/>
    <property type="match status" value="4"/>
</dbReference>
<dbReference type="PANTHER" id="PTHR32063">
    <property type="match status" value="1"/>
</dbReference>
<feature type="transmembrane region" description="Helical" evidence="1">
    <location>
        <begin position="440"/>
        <end position="462"/>
    </location>
</feature>
<protein>
    <submittedName>
        <fullName evidence="2">Multidrug resistance protein MdtB</fullName>
    </submittedName>
</protein>
<feature type="transmembrane region" description="Helical" evidence="1">
    <location>
        <begin position="1077"/>
        <end position="1109"/>
    </location>
</feature>
<evidence type="ECO:0000313" key="3">
    <source>
        <dbReference type="Proteomes" id="UP000319976"/>
    </source>
</evidence>
<keyword evidence="1" id="KW-0812">Transmembrane</keyword>
<dbReference type="Proteomes" id="UP000319976">
    <property type="component" value="Chromosome"/>
</dbReference>
<reference evidence="2 3" key="1">
    <citation type="submission" date="2019-02" db="EMBL/GenBank/DDBJ databases">
        <title>Deep-cultivation of Planctomycetes and their phenomic and genomic characterization uncovers novel biology.</title>
        <authorList>
            <person name="Wiegand S."/>
            <person name="Jogler M."/>
            <person name="Boedeker C."/>
            <person name="Pinto D."/>
            <person name="Vollmers J."/>
            <person name="Rivas-Marin E."/>
            <person name="Kohn T."/>
            <person name="Peeters S.H."/>
            <person name="Heuer A."/>
            <person name="Rast P."/>
            <person name="Oberbeckmann S."/>
            <person name="Bunk B."/>
            <person name="Jeske O."/>
            <person name="Meyerdierks A."/>
            <person name="Storesund J.E."/>
            <person name="Kallscheuer N."/>
            <person name="Luecker S."/>
            <person name="Lage O.M."/>
            <person name="Pohl T."/>
            <person name="Merkel B.J."/>
            <person name="Hornburger P."/>
            <person name="Mueller R.-W."/>
            <person name="Bruemmer F."/>
            <person name="Labrenz M."/>
            <person name="Spormann A.M."/>
            <person name="Op den Camp H."/>
            <person name="Overmann J."/>
            <person name="Amann R."/>
            <person name="Jetten M.S.M."/>
            <person name="Mascher T."/>
            <person name="Medema M.H."/>
            <person name="Devos D.P."/>
            <person name="Kaster A.-K."/>
            <person name="Ovreas L."/>
            <person name="Rohde M."/>
            <person name="Galperin M.Y."/>
            <person name="Jogler C."/>
        </authorList>
    </citation>
    <scope>NUCLEOTIDE SEQUENCE [LARGE SCALE GENOMIC DNA]</scope>
    <source>
        <strain evidence="2 3">V22</strain>
    </source>
</reference>
<dbReference type="InterPro" id="IPR027463">
    <property type="entry name" value="AcrB_DN_DC_subdom"/>
</dbReference>
<dbReference type="Gene3D" id="3.30.70.1430">
    <property type="entry name" value="Multidrug efflux transporter AcrB pore domain"/>
    <property type="match status" value="2"/>
</dbReference>
<dbReference type="Pfam" id="PF00873">
    <property type="entry name" value="ACR_tran"/>
    <property type="match status" value="2"/>
</dbReference>
<evidence type="ECO:0000256" key="1">
    <source>
        <dbReference type="SAM" id="Phobius"/>
    </source>
</evidence>
<feature type="transmembrane region" description="Helical" evidence="1">
    <location>
        <begin position="343"/>
        <end position="362"/>
    </location>
</feature>
<feature type="transmembrane region" description="Helical" evidence="1">
    <location>
        <begin position="1006"/>
        <end position="1031"/>
    </location>
</feature>